<dbReference type="InterPro" id="IPR001763">
    <property type="entry name" value="Rhodanese-like_dom"/>
</dbReference>
<keyword evidence="2" id="KW-0677">Repeat</keyword>
<dbReference type="Gene3D" id="3.40.250.10">
    <property type="entry name" value="Rhodanese-like domain"/>
    <property type="match status" value="2"/>
</dbReference>
<dbReference type="RefSeq" id="WP_371841060.1">
    <property type="nucleotide sequence ID" value="NZ_JBGMEK010000081.1"/>
</dbReference>
<dbReference type="SMART" id="SM00450">
    <property type="entry name" value="RHOD"/>
    <property type="match status" value="2"/>
</dbReference>
<proteinExistence type="predicted"/>
<evidence type="ECO:0000256" key="1">
    <source>
        <dbReference type="ARBA" id="ARBA00022679"/>
    </source>
</evidence>
<evidence type="ECO:0000256" key="2">
    <source>
        <dbReference type="ARBA" id="ARBA00022737"/>
    </source>
</evidence>
<gene>
    <name evidence="4" type="ORF">ACCI49_20400</name>
</gene>
<protein>
    <submittedName>
        <fullName evidence="4">Sulfurtransferase</fullName>
        <ecNumber evidence="4">2.8.1.-</ecNumber>
    </submittedName>
</protein>
<keyword evidence="5" id="KW-1185">Reference proteome</keyword>
<dbReference type="PROSITE" id="PS50206">
    <property type="entry name" value="RHODANESE_3"/>
    <property type="match status" value="2"/>
</dbReference>
<dbReference type="Proteomes" id="UP001569428">
    <property type="component" value="Unassembled WGS sequence"/>
</dbReference>
<dbReference type="PANTHER" id="PTHR11364:SF27">
    <property type="entry name" value="SULFURTRANSFERASE"/>
    <property type="match status" value="1"/>
</dbReference>
<dbReference type="EC" id="2.8.1.-" evidence="4"/>
<dbReference type="EMBL" id="JBGMEK010000081">
    <property type="protein sequence ID" value="MFA0813266.1"/>
    <property type="molecule type" value="Genomic_DNA"/>
</dbReference>
<name>A0ABV4P4H5_9GAMM</name>
<accession>A0ABV4P4H5</accession>
<dbReference type="PANTHER" id="PTHR11364">
    <property type="entry name" value="THIOSULFATE SULFERTANSFERASE"/>
    <property type="match status" value="1"/>
</dbReference>
<sequence length="280" mass="31254">MKKNDDSPLIEVADLLELQKSAVPVILDCRYDLVDPESGARAYSTGHIPRAHYASLHRDLSAPIQRFGGRHPMPTSAQFQKFARNLGINSDTPVVVYDDNRLGFAARAWFLFFFFGHSAVRVLNGGLQAWLSEALPLESSEVPPDEPGNFHAMPKENLLVHYEQLKPTLENAPWQLVDARDPDRFAGRQEPIDPIAGHIPGAINQPWKSLTEESTGKVKSAQALSLQWQSLPDRRPLLNYCGSGVTACVNFLSQHLAGYKDSLLYPGSWSDWCAHQQKEE</sequence>
<dbReference type="CDD" id="cd01448">
    <property type="entry name" value="TST_Repeat_1"/>
    <property type="match status" value="1"/>
</dbReference>
<organism evidence="4 5">
    <name type="scientific">Microbulbifer epialgicus</name>
    <dbReference type="NCBI Taxonomy" id="393907"/>
    <lineage>
        <taxon>Bacteria</taxon>
        <taxon>Pseudomonadati</taxon>
        <taxon>Pseudomonadota</taxon>
        <taxon>Gammaproteobacteria</taxon>
        <taxon>Cellvibrionales</taxon>
        <taxon>Microbulbiferaceae</taxon>
        <taxon>Microbulbifer</taxon>
    </lineage>
</organism>
<comment type="caution">
    <text evidence="4">The sequence shown here is derived from an EMBL/GenBank/DDBJ whole genome shotgun (WGS) entry which is preliminary data.</text>
</comment>
<feature type="domain" description="Rhodanese" evidence="3">
    <location>
        <begin position="170"/>
        <end position="274"/>
    </location>
</feature>
<evidence type="ECO:0000313" key="5">
    <source>
        <dbReference type="Proteomes" id="UP001569428"/>
    </source>
</evidence>
<dbReference type="CDD" id="cd01449">
    <property type="entry name" value="TST_Repeat_2"/>
    <property type="match status" value="1"/>
</dbReference>
<reference evidence="4 5" key="1">
    <citation type="submission" date="2024-08" db="EMBL/GenBank/DDBJ databases">
        <authorList>
            <person name="Ishaq N."/>
        </authorList>
    </citation>
    <scope>NUCLEOTIDE SEQUENCE [LARGE SCALE GENOMIC DNA]</scope>
    <source>
        <strain evidence="4 5">DSM 18651</strain>
    </source>
</reference>
<dbReference type="SUPFAM" id="SSF52821">
    <property type="entry name" value="Rhodanese/Cell cycle control phosphatase"/>
    <property type="match status" value="2"/>
</dbReference>
<feature type="domain" description="Rhodanese" evidence="3">
    <location>
        <begin position="20"/>
        <end position="139"/>
    </location>
</feature>
<dbReference type="InterPro" id="IPR045078">
    <property type="entry name" value="TST/MPST-like"/>
</dbReference>
<dbReference type="GO" id="GO:0016740">
    <property type="term" value="F:transferase activity"/>
    <property type="evidence" value="ECO:0007669"/>
    <property type="project" value="UniProtKB-KW"/>
</dbReference>
<keyword evidence="1 4" id="KW-0808">Transferase</keyword>
<evidence type="ECO:0000259" key="3">
    <source>
        <dbReference type="PROSITE" id="PS50206"/>
    </source>
</evidence>
<evidence type="ECO:0000313" key="4">
    <source>
        <dbReference type="EMBL" id="MFA0813266.1"/>
    </source>
</evidence>
<dbReference type="InterPro" id="IPR036873">
    <property type="entry name" value="Rhodanese-like_dom_sf"/>
</dbReference>
<dbReference type="Pfam" id="PF00581">
    <property type="entry name" value="Rhodanese"/>
    <property type="match status" value="2"/>
</dbReference>